<dbReference type="Proteomes" id="UP000604046">
    <property type="component" value="Unassembled WGS sequence"/>
</dbReference>
<protein>
    <submittedName>
        <fullName evidence="1">Uncharacterized protein</fullName>
    </submittedName>
</protein>
<accession>A0A812PXD6</accession>
<gene>
    <name evidence="1" type="ORF">SNAT2548_LOCUS18505</name>
</gene>
<keyword evidence="2" id="KW-1185">Reference proteome</keyword>
<sequence>MEEMSALHYHAISFNGCQRRLMDDFGRVWQQAGWDDDLRSMNPDDLVCSARTYSPRRVYFRVDAANAPCILPFQADLFRASPPHERSIAACHLDICAFLRAILGRDVLQDALLAICFFLPVRERRAFSCLATSFRSATTRAWSNDPSANEQTLLAIVRKDQPELLSRAITDSGMCKASLGRVLLQATARGRLHRRHRCCRLLGEMGAVIRPEDAVMVSGGYPCCDVLYVRQEKKRNQICYVGLDFFMQLESPSADLVDSMVLFQARVRDAAKARKEPFWCHVEDGGYSLCHVAFSSGAVPPQDGWHAGEGGNIHTRPVVLGDLLYSGMKSSGPILGESDVQKALGKLFNLETRGFRHPPQWIPTAGRIPACDHIF</sequence>
<evidence type="ECO:0000313" key="1">
    <source>
        <dbReference type="EMBL" id="CAE7351018.1"/>
    </source>
</evidence>
<reference evidence="1" key="1">
    <citation type="submission" date="2021-02" db="EMBL/GenBank/DDBJ databases">
        <authorList>
            <person name="Dougan E. K."/>
            <person name="Rhodes N."/>
            <person name="Thang M."/>
            <person name="Chan C."/>
        </authorList>
    </citation>
    <scope>NUCLEOTIDE SEQUENCE</scope>
</reference>
<name>A0A812PXD6_9DINO</name>
<organism evidence="1 2">
    <name type="scientific">Symbiodinium natans</name>
    <dbReference type="NCBI Taxonomy" id="878477"/>
    <lineage>
        <taxon>Eukaryota</taxon>
        <taxon>Sar</taxon>
        <taxon>Alveolata</taxon>
        <taxon>Dinophyceae</taxon>
        <taxon>Suessiales</taxon>
        <taxon>Symbiodiniaceae</taxon>
        <taxon>Symbiodinium</taxon>
    </lineage>
</organism>
<dbReference type="OrthoDB" id="419552at2759"/>
<proteinExistence type="predicted"/>
<evidence type="ECO:0000313" key="2">
    <source>
        <dbReference type="Proteomes" id="UP000604046"/>
    </source>
</evidence>
<comment type="caution">
    <text evidence="1">The sequence shown here is derived from an EMBL/GenBank/DDBJ whole genome shotgun (WGS) entry which is preliminary data.</text>
</comment>
<dbReference type="AlphaFoldDB" id="A0A812PXD6"/>
<dbReference type="EMBL" id="CAJNDS010002146">
    <property type="protein sequence ID" value="CAE7351018.1"/>
    <property type="molecule type" value="Genomic_DNA"/>
</dbReference>